<gene>
    <name evidence="1" type="ORF">CUR86_16145</name>
</gene>
<accession>A0ABT6I9M9</accession>
<keyword evidence="2" id="KW-1185">Reference proteome</keyword>
<dbReference type="Proteomes" id="UP001162135">
    <property type="component" value="Unassembled WGS sequence"/>
</dbReference>
<organism evidence="1 2">
    <name type="scientific">Salinicola acroporae</name>
    <dbReference type="NCBI Taxonomy" id="1541440"/>
    <lineage>
        <taxon>Bacteria</taxon>
        <taxon>Pseudomonadati</taxon>
        <taxon>Pseudomonadota</taxon>
        <taxon>Gammaproteobacteria</taxon>
        <taxon>Oceanospirillales</taxon>
        <taxon>Halomonadaceae</taxon>
        <taxon>Salinicola</taxon>
    </lineage>
</organism>
<proteinExistence type="predicted"/>
<reference evidence="1" key="2">
    <citation type="submission" date="2017-11" db="EMBL/GenBank/DDBJ databases">
        <authorList>
            <person name="Das S.K."/>
        </authorList>
    </citation>
    <scope>NUCLEOTIDE SEQUENCE</scope>
    <source>
        <strain evidence="1">S4-41</strain>
    </source>
</reference>
<dbReference type="EMBL" id="PGFS01000001">
    <property type="protein sequence ID" value="MDH4573800.1"/>
    <property type="molecule type" value="Genomic_DNA"/>
</dbReference>
<comment type="caution">
    <text evidence="1">The sequence shown here is derived from an EMBL/GenBank/DDBJ whole genome shotgun (WGS) entry which is preliminary data.</text>
</comment>
<protein>
    <submittedName>
        <fullName evidence="1">Uncharacterized protein</fullName>
    </submittedName>
</protein>
<evidence type="ECO:0000313" key="2">
    <source>
        <dbReference type="Proteomes" id="UP001162135"/>
    </source>
</evidence>
<evidence type="ECO:0000313" key="1">
    <source>
        <dbReference type="EMBL" id="MDH4573800.1"/>
    </source>
</evidence>
<name>A0ABT6I9M9_9GAMM</name>
<sequence>MNALSDRPHQMVDEILRGNHEGRVSPQWRLLPGRQARAQRRRVSTILHDLSKELAWGFAMGIEPGIAGQAQVRIGHDDMMVGQPRAIADDRPLNAGRTALRMTGVK</sequence>
<reference evidence="1" key="1">
    <citation type="journal article" date="2015" name="Antonie Van Leeuwenhoek">
        <title>Comparative 16S rRNA signatures and multilocus sequence analysis for the genus Salinicola and description of Salinicola acroporae sp. nov., isolated from coral Acropora digitifera.</title>
        <authorList>
            <person name="Lepcha R.T."/>
            <person name="Poddar A."/>
            <person name="Schumann P."/>
            <person name="Das S.K."/>
        </authorList>
    </citation>
    <scope>NUCLEOTIDE SEQUENCE</scope>
    <source>
        <strain evidence="1">S4-41</strain>
    </source>
</reference>